<protein>
    <recommendedName>
        <fullName evidence="5">MI domain-containing protein</fullName>
    </recommendedName>
</protein>
<dbReference type="Pfam" id="PF02854">
    <property type="entry name" value="MIF4G"/>
    <property type="match status" value="1"/>
</dbReference>
<comment type="caution">
    <text evidence="6">The sequence shown here is derived from an EMBL/GenBank/DDBJ whole genome shotgun (WGS) entry which is preliminary data.</text>
</comment>
<dbReference type="SMART" id="SM00543">
    <property type="entry name" value="MIF4G"/>
    <property type="match status" value="1"/>
</dbReference>
<dbReference type="PANTHER" id="PTHR18034">
    <property type="entry name" value="CELL CYCLE CONTROL PROTEIN CWF22-RELATED"/>
    <property type="match status" value="1"/>
</dbReference>
<comment type="similarity">
    <text evidence="2">Belongs to the CWC22 family.</text>
</comment>
<accession>A0AAD7VUK2</accession>
<keyword evidence="7" id="KW-1185">Reference proteome</keyword>
<evidence type="ECO:0000256" key="2">
    <source>
        <dbReference type="ARBA" id="ARBA00006856"/>
    </source>
</evidence>
<name>A0AAD7VUK2_9ASCO</name>
<evidence type="ECO:0000256" key="3">
    <source>
        <dbReference type="ARBA" id="ARBA00023242"/>
    </source>
</evidence>
<feature type="region of interest" description="Disordered" evidence="4">
    <location>
        <begin position="1"/>
        <end position="55"/>
    </location>
</feature>
<evidence type="ECO:0000256" key="1">
    <source>
        <dbReference type="ARBA" id="ARBA00004604"/>
    </source>
</evidence>
<dbReference type="InterPro" id="IPR050781">
    <property type="entry name" value="CWC22_splicing_factor"/>
</dbReference>
<dbReference type="Proteomes" id="UP001217417">
    <property type="component" value="Unassembled WGS sequence"/>
</dbReference>
<proteinExistence type="inferred from homology"/>
<organism evidence="6 7">
    <name type="scientific">Lipomyces tetrasporus</name>
    <dbReference type="NCBI Taxonomy" id="54092"/>
    <lineage>
        <taxon>Eukaryota</taxon>
        <taxon>Fungi</taxon>
        <taxon>Dikarya</taxon>
        <taxon>Ascomycota</taxon>
        <taxon>Saccharomycotina</taxon>
        <taxon>Lipomycetes</taxon>
        <taxon>Lipomycetales</taxon>
        <taxon>Lipomycetaceae</taxon>
        <taxon>Lipomyces</taxon>
    </lineage>
</organism>
<dbReference type="GO" id="GO:0042274">
    <property type="term" value="P:ribosomal small subunit biogenesis"/>
    <property type="evidence" value="ECO:0007669"/>
    <property type="project" value="TreeGrafter"/>
</dbReference>
<gene>
    <name evidence="6" type="ORF">POJ06DRAFT_94876</name>
</gene>
<feature type="compositionally biased region" description="Basic and acidic residues" evidence="4">
    <location>
        <begin position="98"/>
        <end position="113"/>
    </location>
</feature>
<dbReference type="InterPro" id="IPR003890">
    <property type="entry name" value="MIF4G-like_typ-3"/>
</dbReference>
<keyword evidence="3" id="KW-0539">Nucleus</keyword>
<dbReference type="RefSeq" id="XP_056044785.1">
    <property type="nucleotide sequence ID" value="XM_056191790.1"/>
</dbReference>
<feature type="region of interest" description="Disordered" evidence="4">
    <location>
        <begin position="205"/>
        <end position="236"/>
    </location>
</feature>
<evidence type="ECO:0000256" key="4">
    <source>
        <dbReference type="SAM" id="MobiDB-lite"/>
    </source>
</evidence>
<dbReference type="AlphaFoldDB" id="A0AAD7VUK2"/>
<dbReference type="SMART" id="SM00544">
    <property type="entry name" value="MA3"/>
    <property type="match status" value="1"/>
</dbReference>
<sequence length="780" mass="88674">MPRSKRAKHILPSQRDRHEPRTPPAPINNRHNNKRQKLSDRKHTDGSPLAKRDEDDILYYAKKLGIKNGRLPKGNDGLDDLTEGLDLDVLDDLSGLEPKSKRGGKAESGREEIGVYEENDGGFDFEDDDESINSDAVDGIPGDKDGDLELDDEEEESETTTEEDDEEDIIDGEQDVTALDKDENHNHAVEELSDEVGLARGDDAQKRENPYVPPVAANTSGRYIPPSLRKKQLESSANQSEQMIKLKRQCQSLVNKLSEANIASIVNELQQMFLNHSRQSMSATITSIIVDMTAQKAAMLDNFVVVYGALIASLYKHIGVDFGAYFLQTLVENFDRHYNDPEQGKECTNLMVLLSQLYTFQVVGCGLIYDFIRLFLKNITELHTELLLKLIQNSGGQLRHDDPTSLKDIIAMLQQAVQKIPSQSLSPRTKFLIETVSTWKNNRLKQNSTTTFESITRMKKYLGNIPKMVEPLRVTLEDIRNIETKGKWWLVGAAWSGDSGIAKKDLDVDVAAVKDILDTAEPDWLALARQQRMNTDVRRAIFVAIMGSEDYVDANDRLMKLKLKRTQEREIPRVILHCCGYEKAFNPFYAYLASLLCKQHSMKKTFQFSLWDFIKQLDGSLDDEESEDHSDKDNHDIRFMSRGEDDDKTRARKTKNYAKFYAVIVGEGRMALDIFKNINFLTCTEELQEFLQVFFLSLFSHIRLRSSRQKDRLAGEKALIQLVIKVKDNAVLLKGIEFFLKTRLKTKKMNVSESAKINETTKWGIDTTCDSIERLAASDL</sequence>
<dbReference type="InterPro" id="IPR003891">
    <property type="entry name" value="Initiation_fac_eIF4g_MI"/>
</dbReference>
<dbReference type="EMBL" id="JARPMG010000004">
    <property type="protein sequence ID" value="KAJ8101335.1"/>
    <property type="molecule type" value="Genomic_DNA"/>
</dbReference>
<evidence type="ECO:0000313" key="6">
    <source>
        <dbReference type="EMBL" id="KAJ8101335.1"/>
    </source>
</evidence>
<feature type="region of interest" description="Disordered" evidence="4">
    <location>
        <begin position="89"/>
        <end position="170"/>
    </location>
</feature>
<dbReference type="Gene3D" id="1.25.40.180">
    <property type="match status" value="1"/>
</dbReference>
<dbReference type="InterPro" id="IPR016024">
    <property type="entry name" value="ARM-type_fold"/>
</dbReference>
<dbReference type="GO" id="GO:0005730">
    <property type="term" value="C:nucleolus"/>
    <property type="evidence" value="ECO:0007669"/>
    <property type="project" value="UniProtKB-SubCell"/>
</dbReference>
<dbReference type="SUPFAM" id="SSF48371">
    <property type="entry name" value="ARM repeat"/>
    <property type="match status" value="1"/>
</dbReference>
<evidence type="ECO:0000259" key="5">
    <source>
        <dbReference type="PROSITE" id="PS51366"/>
    </source>
</evidence>
<dbReference type="Pfam" id="PF02847">
    <property type="entry name" value="MA3"/>
    <property type="match status" value="1"/>
</dbReference>
<dbReference type="PANTHER" id="PTHR18034:SF4">
    <property type="entry name" value="NUCLEOLAR MIF4G DOMAIN-CONTAINING PROTEIN 1"/>
    <property type="match status" value="1"/>
</dbReference>
<evidence type="ECO:0000313" key="7">
    <source>
        <dbReference type="Proteomes" id="UP001217417"/>
    </source>
</evidence>
<dbReference type="GO" id="GO:0003723">
    <property type="term" value="F:RNA binding"/>
    <property type="evidence" value="ECO:0007669"/>
    <property type="project" value="InterPro"/>
</dbReference>
<feature type="compositionally biased region" description="Acidic residues" evidence="4">
    <location>
        <begin position="114"/>
        <end position="132"/>
    </location>
</feature>
<reference evidence="6" key="1">
    <citation type="submission" date="2023-03" db="EMBL/GenBank/DDBJ databases">
        <title>Near-Complete genome sequence of Lipomyces tetrasporous NRRL Y-64009, an oleaginous yeast capable of growing on lignocellulosic hydrolysates.</title>
        <authorList>
            <consortium name="Lawrence Berkeley National Laboratory"/>
            <person name="Jagtap S.S."/>
            <person name="Liu J.-J."/>
            <person name="Walukiewicz H.E."/>
            <person name="Pangilinan J."/>
            <person name="Lipzen A."/>
            <person name="Ahrendt S."/>
            <person name="Koriabine M."/>
            <person name="Cobaugh K."/>
            <person name="Salamov A."/>
            <person name="Yoshinaga Y."/>
            <person name="Ng V."/>
            <person name="Daum C."/>
            <person name="Grigoriev I.V."/>
            <person name="Slininger P.J."/>
            <person name="Dien B.S."/>
            <person name="Jin Y.-S."/>
            <person name="Rao C.V."/>
        </authorList>
    </citation>
    <scope>NUCLEOTIDE SEQUENCE</scope>
    <source>
        <strain evidence="6">NRRL Y-64009</strain>
    </source>
</reference>
<feature type="compositionally biased region" description="Basic and acidic residues" evidence="4">
    <location>
        <begin position="37"/>
        <end position="54"/>
    </location>
</feature>
<feature type="domain" description="MI" evidence="5">
    <location>
        <begin position="536"/>
        <end position="680"/>
    </location>
</feature>
<dbReference type="PROSITE" id="PS51366">
    <property type="entry name" value="MI"/>
    <property type="match status" value="1"/>
</dbReference>
<dbReference type="GeneID" id="80886956"/>
<feature type="compositionally biased region" description="Acidic residues" evidence="4">
    <location>
        <begin position="148"/>
        <end position="170"/>
    </location>
</feature>
<comment type="subcellular location">
    <subcellularLocation>
        <location evidence="1">Nucleus</location>
        <location evidence="1">Nucleolus</location>
    </subcellularLocation>
</comment>